<feature type="chain" id="PRO_5043979174" description="Shugoshin C-terminal domain-containing protein" evidence="3">
    <location>
        <begin position="18"/>
        <end position="498"/>
    </location>
</feature>
<feature type="compositionally biased region" description="Basic residues" evidence="2">
    <location>
        <begin position="315"/>
        <end position="324"/>
    </location>
</feature>
<keyword evidence="1" id="KW-0175">Coiled coil</keyword>
<evidence type="ECO:0008006" key="6">
    <source>
        <dbReference type="Google" id="ProtNLM"/>
    </source>
</evidence>
<comment type="caution">
    <text evidence="4">The sequence shown here is derived from an EMBL/GenBank/DDBJ whole genome shotgun (WGS) entry which is preliminary data.</text>
</comment>
<sequence length="498" mass="54648">MSLLLLMLKLIKRVALALDVATHKYNQSTHAVQTAMVRWNATTDAYSELETEMQGKRSTLAGQKRLQAADKERTSAKALLEKAENENRRRKMEVMKLNDRLAQAYEHEGIDPLEGPSKRNAMPAIDRLSDLSALTEEEDLEVLPAPPETPGPLDDLLEEVSNLDRSAPSVEEVLGPMPRRRVQSMSKPAAVVSEGITVNHLSATTAMSKKLTPPPQSALTSTPRSGNAAADLPVPTNGTSDDSHPTDPAPEELVEPSLEAPANGQYDVPPHLLFDSPLANARLSHSQTPANNRPDDNLPKSRSASASLRNSSTKNTRKKQPKHGHQADGSSDGKSEPPSKRVRGKFVLRKNSNVAKSADNQESIGTENSKLVKRARPSDGSSEDIVHPPKKRHREHPSEEQEQRDNQSQSNADEDSDFELLPPVLQRLQRKRMQRISSESEGQDEIDSNGNYADREAVNKKPTATKPPAAAELQLLSRTVIGTGFERVQDKDLSKSAR</sequence>
<feature type="compositionally biased region" description="Low complexity" evidence="2">
    <location>
        <begin position="301"/>
        <end position="312"/>
    </location>
</feature>
<organism evidence="4 5">
    <name type="scientific">Paramarasmius palmivorus</name>
    <dbReference type="NCBI Taxonomy" id="297713"/>
    <lineage>
        <taxon>Eukaryota</taxon>
        <taxon>Fungi</taxon>
        <taxon>Dikarya</taxon>
        <taxon>Basidiomycota</taxon>
        <taxon>Agaricomycotina</taxon>
        <taxon>Agaricomycetes</taxon>
        <taxon>Agaricomycetidae</taxon>
        <taxon>Agaricales</taxon>
        <taxon>Marasmiineae</taxon>
        <taxon>Marasmiaceae</taxon>
        <taxon>Paramarasmius</taxon>
    </lineage>
</organism>
<feature type="compositionally biased region" description="Basic and acidic residues" evidence="2">
    <location>
        <begin position="396"/>
        <end position="405"/>
    </location>
</feature>
<feature type="region of interest" description="Disordered" evidence="2">
    <location>
        <begin position="205"/>
        <end position="470"/>
    </location>
</feature>
<reference evidence="4 5" key="1">
    <citation type="submission" date="2024-01" db="EMBL/GenBank/DDBJ databases">
        <title>A draft genome for a cacao thread blight-causing isolate of Paramarasmius palmivorus.</title>
        <authorList>
            <person name="Baruah I.K."/>
            <person name="Bukari Y."/>
            <person name="Amoako-Attah I."/>
            <person name="Meinhardt L.W."/>
            <person name="Bailey B.A."/>
            <person name="Cohen S.P."/>
        </authorList>
    </citation>
    <scope>NUCLEOTIDE SEQUENCE [LARGE SCALE GENOMIC DNA]</scope>
    <source>
        <strain evidence="4 5">GH-12</strain>
    </source>
</reference>
<dbReference type="AlphaFoldDB" id="A0AAW0BWC3"/>
<evidence type="ECO:0000256" key="3">
    <source>
        <dbReference type="SAM" id="SignalP"/>
    </source>
</evidence>
<feature type="compositionally biased region" description="Low complexity" evidence="2">
    <location>
        <begin position="460"/>
        <end position="470"/>
    </location>
</feature>
<feature type="signal peptide" evidence="3">
    <location>
        <begin position="1"/>
        <end position="17"/>
    </location>
</feature>
<feature type="coiled-coil region" evidence="1">
    <location>
        <begin position="66"/>
        <end position="100"/>
    </location>
</feature>
<evidence type="ECO:0000256" key="2">
    <source>
        <dbReference type="SAM" id="MobiDB-lite"/>
    </source>
</evidence>
<proteinExistence type="predicted"/>
<accession>A0AAW0BWC3</accession>
<evidence type="ECO:0000313" key="4">
    <source>
        <dbReference type="EMBL" id="KAK7030292.1"/>
    </source>
</evidence>
<keyword evidence="3" id="KW-0732">Signal</keyword>
<gene>
    <name evidence="4" type="ORF">VNI00_014309</name>
</gene>
<feature type="compositionally biased region" description="Polar residues" evidence="2">
    <location>
        <begin position="350"/>
        <end position="369"/>
    </location>
</feature>
<dbReference type="EMBL" id="JAYKXP010000079">
    <property type="protein sequence ID" value="KAK7030292.1"/>
    <property type="molecule type" value="Genomic_DNA"/>
</dbReference>
<protein>
    <recommendedName>
        <fullName evidence="6">Shugoshin C-terminal domain-containing protein</fullName>
    </recommendedName>
</protein>
<keyword evidence="5" id="KW-1185">Reference proteome</keyword>
<evidence type="ECO:0000313" key="5">
    <source>
        <dbReference type="Proteomes" id="UP001383192"/>
    </source>
</evidence>
<dbReference type="Proteomes" id="UP001383192">
    <property type="component" value="Unassembled WGS sequence"/>
</dbReference>
<evidence type="ECO:0000256" key="1">
    <source>
        <dbReference type="SAM" id="Coils"/>
    </source>
</evidence>
<name>A0AAW0BWC3_9AGAR</name>